<name>A0ABZ3D8N8_9PROT</name>
<dbReference type="RefSeq" id="WP_342629454.1">
    <property type="nucleotide sequence ID" value="NZ_CP152276.1"/>
</dbReference>
<feature type="transmembrane region" description="Helical" evidence="1">
    <location>
        <begin position="125"/>
        <end position="149"/>
    </location>
</feature>
<feature type="transmembrane region" description="Helical" evidence="1">
    <location>
        <begin position="26"/>
        <end position="47"/>
    </location>
</feature>
<feature type="transmembrane region" description="Helical" evidence="1">
    <location>
        <begin position="59"/>
        <end position="81"/>
    </location>
</feature>
<keyword evidence="1" id="KW-0812">Transmembrane</keyword>
<gene>
    <name evidence="2" type="ORF">AAC691_06855</name>
</gene>
<accession>A0ABZ3D8N8</accession>
<dbReference type="Proteomes" id="UP001449795">
    <property type="component" value="Chromosome"/>
</dbReference>
<keyword evidence="1" id="KW-1133">Transmembrane helix</keyword>
<evidence type="ECO:0000313" key="2">
    <source>
        <dbReference type="EMBL" id="XAE44149.1"/>
    </source>
</evidence>
<feature type="transmembrane region" description="Helical" evidence="1">
    <location>
        <begin position="161"/>
        <end position="179"/>
    </location>
</feature>
<protein>
    <submittedName>
        <fullName evidence="2">DUF1109 domain-containing protein</fullName>
    </submittedName>
</protein>
<reference evidence="2 3" key="1">
    <citation type="submission" date="2024-04" db="EMBL/GenBank/DDBJ databases">
        <title>Complete genome sequence of Nguyenibacter vanlangesis HBCM-1154, a strain capable of nitrogen fixation, IAA production, and phosphorus solubilization isolated from sugarcane soil.</title>
        <authorList>
            <person name="MY HANH P."/>
        </authorList>
    </citation>
    <scope>NUCLEOTIDE SEQUENCE [LARGE SCALE GENOMIC DNA]</scope>
    <source>
        <strain evidence="2 3">HBCM 1154</strain>
    </source>
</reference>
<evidence type="ECO:0000313" key="3">
    <source>
        <dbReference type="Proteomes" id="UP001449795"/>
    </source>
</evidence>
<proteinExistence type="predicted"/>
<feature type="transmembrane region" description="Helical" evidence="1">
    <location>
        <begin position="93"/>
        <end position="113"/>
    </location>
</feature>
<dbReference type="InterPro" id="IPR009495">
    <property type="entry name" value="NrsF"/>
</dbReference>
<sequence length="213" mass="22142">MSIDPLIDRLSADLRPVRRRTPLRDAALLLLLGAVEMAGFAGMGTMRPDLSAAMALPSFWWKAISLALIALVGGGAAILSLSPIRSPRRGVRAAVMLVLATLAAGWLVDAARAGGASLGQRLDPVHGIICATKIVLLSLPAVAAFGLLMRRGAPTDRRGSAAAAGMAAAAWGALVFMLACPFDDPLYVAVWYLLGGGVTALAARLVLPPLTRW</sequence>
<feature type="transmembrane region" description="Helical" evidence="1">
    <location>
        <begin position="185"/>
        <end position="207"/>
    </location>
</feature>
<keyword evidence="3" id="KW-1185">Reference proteome</keyword>
<keyword evidence="1" id="KW-0472">Membrane</keyword>
<dbReference type="Pfam" id="PF06532">
    <property type="entry name" value="NrsF"/>
    <property type="match status" value="1"/>
</dbReference>
<dbReference type="EMBL" id="CP152276">
    <property type="protein sequence ID" value="XAE44149.1"/>
    <property type="molecule type" value="Genomic_DNA"/>
</dbReference>
<evidence type="ECO:0000256" key="1">
    <source>
        <dbReference type="SAM" id="Phobius"/>
    </source>
</evidence>
<organism evidence="2 3">
    <name type="scientific">Nguyenibacter vanlangensis</name>
    <dbReference type="NCBI Taxonomy" id="1216886"/>
    <lineage>
        <taxon>Bacteria</taxon>
        <taxon>Pseudomonadati</taxon>
        <taxon>Pseudomonadota</taxon>
        <taxon>Alphaproteobacteria</taxon>
        <taxon>Acetobacterales</taxon>
        <taxon>Acetobacteraceae</taxon>
        <taxon>Nguyenibacter</taxon>
    </lineage>
</organism>